<keyword evidence="2" id="KW-1185">Reference proteome</keyword>
<dbReference type="Proteomes" id="UP001320170">
    <property type="component" value="Unassembled WGS sequence"/>
</dbReference>
<evidence type="ECO:0000313" key="2">
    <source>
        <dbReference type="Proteomes" id="UP001320170"/>
    </source>
</evidence>
<sequence length="948" mass="108767">MPSSNYSDELSTLRKNISTLNEIYDENQIKELFLEAVRLGSIELAHQLINHDKKNRFLKFERDPFSKGDSIQEMLLKVEKLEELDSKIQRLNINSDEMELKQLMTEAVELGSLERLKAIHKIKPEIRLAEIEVEKQGKKLNLLFCTGTNPSPELISFLIENNVPISVHADATQKKPSYFIDSLINNNRKASWEARREAIKQALIQCPQILYSDFGFANPSLIAEASMRQDSDFIKFLLTQNYPVNRDDLTYILRNFEDISLYESAVQKFLSQDNKIEILSVSFNSLEDYMRLPLGNSFSLNIFQHLYEKSKPLITNLPGLMQLAINQGNEKALDFLIQENKGVIPEDIKVSLFEKHNVRYILQHNLTEEYKKFIKNQEIDSVLMKMFMISGLEDTLKLVEILKSSSEFSKENSKLEKFKDDVIKCGNLFFRNISSTANSTSARHARHDSDRAKSQFKFGMLLSETIDSARGKPSEFQQDYTQVMDFFASERASVARAGGAGREAAHFEIVRTKKSIEADYDPDVMAQQGRAPVTSLMGNGDYELAKPIMNAVFKAINDGSATGVKKLTDTSYQLTYEANGKTYGLTTVSFGGIQHQTLRNANSFHQCLWIHTNLVALGELEGQMAKLHQELFNMHIDKNDPESISKYYDKLAEAYWLGSNLMRTARGNASNMTSWLEFMNRHHSMPSLYTKMDVPMLDNVAISMPLTQFKRDFRAFFEMDSKLYLAAKQEFDERINELTAYYKKTFNTEDEFDTKKMVFDLQMKASQAPEKERKYIEETLKKLNFYDDNFAKKIDFIKDIKAFVDGIPYHANQEKNRALNTIKTGLKNIKNSSDIDEIIEKVHAYIAKGELARQHVFFNKANKAGVLAVALLNKYDFYDRGKVVSKLTSESQKKLFLEVSEPSKLVTIQKKFDKEQESKHSKFILFKGVLSSISTDKEDSKEDKQNTP</sequence>
<dbReference type="Gene3D" id="1.10.3290.20">
    <property type="match status" value="1"/>
</dbReference>
<evidence type="ECO:0000313" key="1">
    <source>
        <dbReference type="EMBL" id="MCE3532418.1"/>
    </source>
</evidence>
<reference evidence="1 2" key="1">
    <citation type="journal article" date="2024" name="Pathogens">
        <title>Characterization of a Novel Species of Legionella Isolated from a Healthcare Facility: Legionella resiliens sp. nov.</title>
        <authorList>
            <person name="Cristino S."/>
            <person name="Pascale M.R."/>
            <person name="Marino F."/>
            <person name="Derelitto C."/>
            <person name="Salaris S."/>
            <person name="Orsini M."/>
            <person name="Squarzoni S."/>
            <person name="Grottola A."/>
            <person name="Girolamini L."/>
        </authorList>
    </citation>
    <scope>NUCLEOTIDE SEQUENCE [LARGE SCALE GENOMIC DNA]</scope>
    <source>
        <strain evidence="1 2">8cVS16</strain>
    </source>
</reference>
<evidence type="ECO:0008006" key="3">
    <source>
        <dbReference type="Google" id="ProtNLM"/>
    </source>
</evidence>
<proteinExistence type="predicted"/>
<organism evidence="1 2">
    <name type="scientific">Legionella resiliens</name>
    <dbReference type="NCBI Taxonomy" id="2905958"/>
    <lineage>
        <taxon>Bacteria</taxon>
        <taxon>Pseudomonadati</taxon>
        <taxon>Pseudomonadota</taxon>
        <taxon>Gammaproteobacteria</taxon>
        <taxon>Legionellales</taxon>
        <taxon>Legionellaceae</taxon>
        <taxon>Legionella</taxon>
    </lineage>
</organism>
<name>A0ABS8X0Z0_9GAMM</name>
<gene>
    <name evidence="1" type="ORF">LXO92_08520</name>
</gene>
<dbReference type="RefSeq" id="WP_232890784.1">
    <property type="nucleotide sequence ID" value="NZ_JAJSPM010000005.1"/>
</dbReference>
<dbReference type="EMBL" id="JAJTND010000004">
    <property type="protein sequence ID" value="MCE3532418.1"/>
    <property type="molecule type" value="Genomic_DNA"/>
</dbReference>
<accession>A0ABS8X0Z0</accession>
<comment type="caution">
    <text evidence="1">The sequence shown here is derived from an EMBL/GenBank/DDBJ whole genome shotgun (WGS) entry which is preliminary data.</text>
</comment>
<protein>
    <recommendedName>
        <fullName evidence="3">Ankyrin repeat protein</fullName>
    </recommendedName>
</protein>